<dbReference type="InterPro" id="IPR008996">
    <property type="entry name" value="IL1/FGF"/>
</dbReference>
<feature type="signal peptide" evidence="5">
    <location>
        <begin position="1"/>
        <end position="21"/>
    </location>
</feature>
<protein>
    <recommendedName>
        <fullName evidence="5">Fibroblast growth factor</fullName>
        <shortName evidence="5">FGF</shortName>
    </recommendedName>
</protein>
<feature type="region of interest" description="Disordered" evidence="6">
    <location>
        <begin position="22"/>
        <end position="51"/>
    </location>
</feature>
<dbReference type="AlphaFoldDB" id="A0AAN7S8N6"/>
<sequence length="376" mass="40451">MVIIWILFLSLLQEPWSPGRAAGVPEAAGASPSDPRPRRDAGGRGGVYEHLGGAPRRRKLYCATKYHLQIHPNGKINGTLEKNSVFSEYRARPSPSRFPRAGVRGEGGLSLGPIASCSSISGQATAGAGTVPDGAAAKPLPPLLLPSAAPGPEPPHGSGSSAGTGSTPSCRGFRPLPSSGLARARLGVSGAAPLAPPDPAAPFPRPRTLPLRPRGPEGSTGQPPLPAARAGGILEITAVDVGIVAIKGLFSGRYLAMNKRGRLYASENYNAECEFVERIHELGYNTYASRLYRTVPNRAGTKRKASAERLWYVSINGKGRPRRGFKTRRTQKSSLFLPRVLDNKDHEMVRLFHTNMKYRESLLKPLSKNQRRRRGR</sequence>
<dbReference type="PRINTS" id="PR00262">
    <property type="entry name" value="IL1HBGF"/>
</dbReference>
<proteinExistence type="inferred from homology"/>
<name>A0AAN7S8N6_MYCAM</name>
<dbReference type="GO" id="GO:0008083">
    <property type="term" value="F:growth factor activity"/>
    <property type="evidence" value="ECO:0007669"/>
    <property type="project" value="InterPro"/>
</dbReference>
<dbReference type="GO" id="GO:0030154">
    <property type="term" value="P:cell differentiation"/>
    <property type="evidence" value="ECO:0007669"/>
    <property type="project" value="UniProtKB-KW"/>
</dbReference>
<evidence type="ECO:0000313" key="7">
    <source>
        <dbReference type="EMBL" id="KAK4822961.1"/>
    </source>
</evidence>
<dbReference type="GO" id="GO:0051781">
    <property type="term" value="P:positive regulation of cell division"/>
    <property type="evidence" value="ECO:0007669"/>
    <property type="project" value="UniProtKB-KW"/>
</dbReference>
<feature type="chain" id="PRO_5042671702" description="Fibroblast growth factor" evidence="5">
    <location>
        <begin position="22"/>
        <end position="376"/>
    </location>
</feature>
<evidence type="ECO:0000256" key="6">
    <source>
        <dbReference type="SAM" id="MobiDB-lite"/>
    </source>
</evidence>
<keyword evidence="3" id="KW-0221">Differentiation</keyword>
<reference evidence="7 8" key="1">
    <citation type="journal article" date="2023" name="J. Hered.">
        <title>Chromosome-level genome of the wood stork (Mycteria americana) provides insight into avian chromosome evolution.</title>
        <authorList>
            <person name="Flamio R. Jr."/>
            <person name="Ramstad K.M."/>
        </authorList>
    </citation>
    <scope>NUCLEOTIDE SEQUENCE [LARGE SCALE GENOMIC DNA]</scope>
    <source>
        <strain evidence="7">JAX WOST 10</strain>
    </source>
</reference>
<feature type="compositionally biased region" description="Low complexity" evidence="6">
    <location>
        <begin position="156"/>
        <end position="167"/>
    </location>
</feature>
<dbReference type="InterPro" id="IPR002209">
    <property type="entry name" value="Fibroblast_GF_fam"/>
</dbReference>
<dbReference type="PANTHER" id="PTHR11486">
    <property type="entry name" value="FIBROBLAST GROWTH FACTOR"/>
    <property type="match status" value="1"/>
</dbReference>
<organism evidence="7 8">
    <name type="scientific">Mycteria americana</name>
    <name type="common">Wood stork</name>
    <dbReference type="NCBI Taxonomy" id="33587"/>
    <lineage>
        <taxon>Eukaryota</taxon>
        <taxon>Metazoa</taxon>
        <taxon>Chordata</taxon>
        <taxon>Craniata</taxon>
        <taxon>Vertebrata</taxon>
        <taxon>Euteleostomi</taxon>
        <taxon>Archelosauria</taxon>
        <taxon>Archosauria</taxon>
        <taxon>Dinosauria</taxon>
        <taxon>Saurischia</taxon>
        <taxon>Theropoda</taxon>
        <taxon>Coelurosauria</taxon>
        <taxon>Aves</taxon>
        <taxon>Neognathae</taxon>
        <taxon>Neoaves</taxon>
        <taxon>Aequornithes</taxon>
        <taxon>Ciconiiformes</taxon>
        <taxon>Ciconiidae</taxon>
        <taxon>Mycteria</taxon>
    </lineage>
</organism>
<dbReference type="SMART" id="SM00442">
    <property type="entry name" value="FGF"/>
    <property type="match status" value="1"/>
</dbReference>
<comment type="caution">
    <text evidence="7">The sequence shown here is derived from an EMBL/GenBank/DDBJ whole genome shotgun (WGS) entry which is preliminary data.</text>
</comment>
<accession>A0AAN7S8N6</accession>
<evidence type="ECO:0000256" key="4">
    <source>
        <dbReference type="ARBA" id="ARBA00023246"/>
    </source>
</evidence>
<dbReference type="PROSITE" id="PS00247">
    <property type="entry name" value="HBGF_FGF"/>
    <property type="match status" value="1"/>
</dbReference>
<evidence type="ECO:0000256" key="3">
    <source>
        <dbReference type="ARBA" id="ARBA00022782"/>
    </source>
</evidence>
<feature type="region of interest" description="Disordered" evidence="6">
    <location>
        <begin position="122"/>
        <end position="176"/>
    </location>
</feature>
<dbReference type="Proteomes" id="UP001333110">
    <property type="component" value="Unassembled WGS sequence"/>
</dbReference>
<keyword evidence="2" id="KW-0217">Developmental protein</keyword>
<keyword evidence="8" id="KW-1185">Reference proteome</keyword>
<comment type="similarity">
    <text evidence="1 5">Belongs to the heparin-binding growth factors family.</text>
</comment>
<evidence type="ECO:0000256" key="5">
    <source>
        <dbReference type="RuleBase" id="RU049442"/>
    </source>
</evidence>
<dbReference type="Pfam" id="PF00167">
    <property type="entry name" value="FGF"/>
    <property type="match status" value="2"/>
</dbReference>
<evidence type="ECO:0000313" key="8">
    <source>
        <dbReference type="Proteomes" id="UP001333110"/>
    </source>
</evidence>
<dbReference type="Gene3D" id="2.80.10.50">
    <property type="match status" value="2"/>
</dbReference>
<keyword evidence="5" id="KW-0732">Signal</keyword>
<dbReference type="EMBL" id="JAUNZN010000004">
    <property type="protein sequence ID" value="KAK4822961.1"/>
    <property type="molecule type" value="Genomic_DNA"/>
</dbReference>
<evidence type="ECO:0000256" key="2">
    <source>
        <dbReference type="ARBA" id="ARBA00022473"/>
    </source>
</evidence>
<feature type="region of interest" description="Disordered" evidence="6">
    <location>
        <begin position="189"/>
        <end position="226"/>
    </location>
</feature>
<gene>
    <name evidence="7" type="ORF">QYF61_024258</name>
</gene>
<feature type="compositionally biased region" description="Pro residues" evidence="6">
    <location>
        <begin position="194"/>
        <end position="207"/>
    </location>
</feature>
<keyword evidence="4" id="KW-0497">Mitogen</keyword>
<dbReference type="SUPFAM" id="SSF50353">
    <property type="entry name" value="Cytokine"/>
    <property type="match status" value="2"/>
</dbReference>
<evidence type="ECO:0000256" key="1">
    <source>
        <dbReference type="ARBA" id="ARBA00007936"/>
    </source>
</evidence>
<feature type="compositionally biased region" description="Pro residues" evidence="6">
    <location>
        <begin position="139"/>
        <end position="155"/>
    </location>
</feature>